<dbReference type="RefSeq" id="WP_109654392.1">
    <property type="nucleotide sequence ID" value="NZ_JACWLN010000012.1"/>
</dbReference>
<protein>
    <submittedName>
        <fullName evidence="4">Uncharacterized protein</fullName>
    </submittedName>
</protein>
<gene>
    <name evidence="3" type="ORF">HZY62_18430</name>
    <name evidence="4" type="ORF">LX92_04022</name>
</gene>
<sequence length="255" mass="29347">MIKFFRHIRQRLLSENKFSKYLLYAIGEIVLVVIGILIALQINNNNNYNEQRKVEQEYLMSLQTEFDTNLNKINTSIQENEQRIQTLEKLLTLFDKNVLDTVSHRETSQMLGSIYGNELKYLPSTGVLNDIISSGKLNIILNKNLRQHLASFESSLNYTSMQLKGAKTTDNGLRTLLYEKGSVRNIIMDMKFIDFEYPSISEKVNNKLLFNSVEFENYLLNYLLLAKATNGPRFFGGIKGEVESILKEIGQELGK</sequence>
<keyword evidence="1" id="KW-0175">Coiled coil</keyword>
<dbReference type="EMBL" id="QGGQ01000013">
    <property type="protein sequence ID" value="PWK21221.1"/>
    <property type="molecule type" value="Genomic_DNA"/>
</dbReference>
<dbReference type="EMBL" id="JACWLN010000012">
    <property type="protein sequence ID" value="MBD1262581.1"/>
    <property type="molecule type" value="Genomic_DNA"/>
</dbReference>
<comment type="caution">
    <text evidence="4">The sequence shown here is derived from an EMBL/GenBank/DDBJ whole genome shotgun (WGS) entry which is preliminary data.</text>
</comment>
<dbReference type="Proteomes" id="UP000245667">
    <property type="component" value="Unassembled WGS sequence"/>
</dbReference>
<name>A0A316DSY6_9FLAO</name>
<evidence type="ECO:0000313" key="5">
    <source>
        <dbReference type="Proteomes" id="UP000245667"/>
    </source>
</evidence>
<proteinExistence type="predicted"/>
<dbReference type="OrthoDB" id="821805at2"/>
<keyword evidence="2" id="KW-1133">Transmembrane helix</keyword>
<evidence type="ECO:0000256" key="2">
    <source>
        <dbReference type="SAM" id="Phobius"/>
    </source>
</evidence>
<accession>A0A316DSY6</accession>
<reference evidence="4 5" key="1">
    <citation type="submission" date="2018-05" db="EMBL/GenBank/DDBJ databases">
        <title>Genomic Encyclopedia of Archaeal and Bacterial Type Strains, Phase II (KMG-II): from individual species to whole genera.</title>
        <authorList>
            <person name="Goeker M."/>
        </authorList>
    </citation>
    <scope>NUCLEOTIDE SEQUENCE [LARGE SCALE GENOMIC DNA]</scope>
    <source>
        <strain evidence="4 5">DSM 23514</strain>
    </source>
</reference>
<dbReference type="Proteomes" id="UP000651837">
    <property type="component" value="Unassembled WGS sequence"/>
</dbReference>
<dbReference type="Pfam" id="PF19578">
    <property type="entry name" value="DUF6090"/>
    <property type="match status" value="1"/>
</dbReference>
<evidence type="ECO:0000313" key="6">
    <source>
        <dbReference type="Proteomes" id="UP000651837"/>
    </source>
</evidence>
<dbReference type="AlphaFoldDB" id="A0A316DSY6"/>
<evidence type="ECO:0000313" key="4">
    <source>
        <dbReference type="EMBL" id="PWK21221.1"/>
    </source>
</evidence>
<keyword evidence="6" id="KW-1185">Reference proteome</keyword>
<keyword evidence="2" id="KW-0812">Transmembrane</keyword>
<evidence type="ECO:0000256" key="1">
    <source>
        <dbReference type="SAM" id="Coils"/>
    </source>
</evidence>
<evidence type="ECO:0000313" key="3">
    <source>
        <dbReference type="EMBL" id="MBD1262581.1"/>
    </source>
</evidence>
<feature type="transmembrane region" description="Helical" evidence="2">
    <location>
        <begin position="21"/>
        <end position="42"/>
    </location>
</feature>
<reference evidence="3 6" key="2">
    <citation type="submission" date="2020-07" db="EMBL/GenBank/DDBJ databases">
        <title>The draft genome sequence of Maribacter polysiphoniae KCTC 22021.</title>
        <authorList>
            <person name="Mu L."/>
        </authorList>
    </citation>
    <scope>NUCLEOTIDE SEQUENCE [LARGE SCALE GENOMIC DNA]</scope>
    <source>
        <strain evidence="3 6">KCTC 22021</strain>
    </source>
</reference>
<feature type="coiled-coil region" evidence="1">
    <location>
        <begin position="70"/>
        <end position="97"/>
    </location>
</feature>
<dbReference type="InterPro" id="IPR045749">
    <property type="entry name" value="DUF6090"/>
</dbReference>
<organism evidence="4 5">
    <name type="scientific">Maribacter polysiphoniae</name>
    <dbReference type="NCBI Taxonomy" id="429344"/>
    <lineage>
        <taxon>Bacteria</taxon>
        <taxon>Pseudomonadati</taxon>
        <taxon>Bacteroidota</taxon>
        <taxon>Flavobacteriia</taxon>
        <taxon>Flavobacteriales</taxon>
        <taxon>Flavobacteriaceae</taxon>
        <taxon>Maribacter</taxon>
    </lineage>
</organism>
<keyword evidence="2" id="KW-0472">Membrane</keyword>